<reference evidence="1 2" key="1">
    <citation type="submission" date="2020-04" db="EMBL/GenBank/DDBJ databases">
        <authorList>
            <person name="Abaymova A."/>
            <person name="Teymurazov M."/>
            <person name="Tazyna O."/>
            <person name="Chatushin Y."/>
            <person name="Svetoch E."/>
            <person name="Pereligyn V."/>
            <person name="Pohylenko V."/>
            <person name="Platonov M."/>
            <person name="Kartsev N."/>
            <person name="Skryabin Y."/>
            <person name="Sizova A."/>
            <person name="Solomentsev V."/>
            <person name="Kislichkina A."/>
            <person name="Bogun A."/>
        </authorList>
    </citation>
    <scope>NUCLEOTIDE SEQUENCE [LARGE SCALE GENOMIC DNA]</scope>
    <source>
        <strain evidence="2">SCPM-O-B-8398 (E28)</strain>
    </source>
</reference>
<dbReference type="Proteomes" id="UP000557857">
    <property type="component" value="Unassembled WGS sequence"/>
</dbReference>
<dbReference type="RefSeq" id="WP_169058676.1">
    <property type="nucleotide sequence ID" value="NZ_CP176094.1"/>
</dbReference>
<gene>
    <name evidence="1" type="ORF">HI921_08945</name>
</gene>
<evidence type="ECO:0000313" key="1">
    <source>
        <dbReference type="EMBL" id="NMP58587.1"/>
    </source>
</evidence>
<dbReference type="EMBL" id="JABCAG010000023">
    <property type="protein sequence ID" value="NMP58587.1"/>
    <property type="molecule type" value="Genomic_DNA"/>
</dbReference>
<dbReference type="AlphaFoldDB" id="A0A848MS22"/>
<name>A0A848MS22_ENTMU</name>
<sequence>MTVRHQEIINRIEHMYRDIEGNINFPNSYDGDVLKIAYKSARASLYPQLDVNQQIVLEWLKEDECETNDPLESISDLF</sequence>
<evidence type="ECO:0000313" key="2">
    <source>
        <dbReference type="Proteomes" id="UP000557857"/>
    </source>
</evidence>
<organism evidence="1 2">
    <name type="scientific">Enterococcus mundtii</name>
    <dbReference type="NCBI Taxonomy" id="53346"/>
    <lineage>
        <taxon>Bacteria</taxon>
        <taxon>Bacillati</taxon>
        <taxon>Bacillota</taxon>
        <taxon>Bacilli</taxon>
        <taxon>Lactobacillales</taxon>
        <taxon>Enterococcaceae</taxon>
        <taxon>Enterococcus</taxon>
    </lineage>
</organism>
<proteinExistence type="predicted"/>
<protein>
    <submittedName>
        <fullName evidence="1">Uncharacterized protein</fullName>
    </submittedName>
</protein>
<comment type="caution">
    <text evidence="1">The sequence shown here is derived from an EMBL/GenBank/DDBJ whole genome shotgun (WGS) entry which is preliminary data.</text>
</comment>
<accession>A0A848MS22</accession>